<reference evidence="1" key="1">
    <citation type="journal article" date="2021" name="Proc. Natl. Acad. Sci. U.S.A.">
        <title>A Catalog of Tens of Thousands of Viruses from Human Metagenomes Reveals Hidden Associations with Chronic Diseases.</title>
        <authorList>
            <person name="Tisza M.J."/>
            <person name="Buck C.B."/>
        </authorList>
    </citation>
    <scope>NUCLEOTIDE SEQUENCE</scope>
    <source>
        <strain evidence="1">CtASH1</strain>
    </source>
</reference>
<evidence type="ECO:0000313" key="1">
    <source>
        <dbReference type="EMBL" id="DAG97910.1"/>
    </source>
</evidence>
<proteinExistence type="predicted"/>
<dbReference type="EMBL" id="BK035393">
    <property type="protein sequence ID" value="DAG97910.1"/>
    <property type="molecule type" value="Genomic_DNA"/>
</dbReference>
<dbReference type="InterPro" id="IPR010823">
    <property type="entry name" value="Portal_Gp20"/>
</dbReference>
<dbReference type="Pfam" id="PF07230">
    <property type="entry name" value="Portal_T4"/>
    <property type="match status" value="1"/>
</dbReference>
<accession>A0A8S5VTT6</accession>
<organism evidence="1">
    <name type="scientific">Ackermannviridae sp</name>
    <dbReference type="NCBI Taxonomy" id="2831612"/>
    <lineage>
        <taxon>Viruses</taxon>
        <taxon>Duplodnaviria</taxon>
        <taxon>Heunggongvirae</taxon>
        <taxon>Uroviricota</taxon>
        <taxon>Caudoviricetes</taxon>
        <taxon>Pantevenvirales</taxon>
        <taxon>Ackermannviridae</taxon>
    </lineage>
</organism>
<protein>
    <submittedName>
        <fullName evidence="1">Capsid assembly protein</fullName>
    </submittedName>
</protein>
<sequence length="556" mass="64820">MQRRKSNGFVAGLISKYAKSISDIGIDYSIIARTKSIAKDGDDDDIYDDKQRESHDPYEDMSYESKRDVYRKFASYNEIEYILDSVCDDSIIPDEFGMACSINIREEKLLAYHVSVIKKNFDEIYSMLKFDQSNNLWKKFRSYLVDGAIAYEIVYEYEKKSEIISKIESIKGKIRSVNESISHMKNDVKRSTLVAERKREERALRKYEEIYNLSSSMSMQNGEDGEDVVPMKIIGFVELDPAKLEKIIDNESGKVYWFYAENGSYLSDNQVIRISYYDESTSGNVSYVERLIRNFNLKRKLEDSTVGWFIMNSQYKLKMVIPIANKTRDKAKEALRKVTNNYQEDLFVNAMTGEVTINGEPRINYSRNIVFPNRNGQSPQVDVLQSSGPDLSSMKVVDYFNRALRKDSRIPLNRYDRDQSNSRAIIFKADSVTYEDMSYANFINRIRASFAEVLKKPIYIQSLLDCKDLVAFQSLKSSIGFTFNTNFLFEESRQAEIMRARYELVKNYENIKGEDGGMLFSQKFLYVTKFKVFTEEEWEENERIKEAEKNKEKQEG</sequence>
<name>A0A8S5VTT6_9CAUD</name>